<proteinExistence type="predicted"/>
<comment type="caution">
    <text evidence="1">The sequence shown here is derived from an EMBL/GenBank/DDBJ whole genome shotgun (WGS) entry which is preliminary data.</text>
</comment>
<dbReference type="EMBL" id="JBJUIK010000005">
    <property type="protein sequence ID" value="KAL3528007.1"/>
    <property type="molecule type" value="Genomic_DNA"/>
</dbReference>
<evidence type="ECO:0008006" key="3">
    <source>
        <dbReference type="Google" id="ProtNLM"/>
    </source>
</evidence>
<name>A0ABD3AB13_9GENT</name>
<reference evidence="1 2" key="1">
    <citation type="submission" date="2024-11" db="EMBL/GenBank/DDBJ databases">
        <title>A near-complete genome assembly of Cinchona calisaya.</title>
        <authorList>
            <person name="Lian D.C."/>
            <person name="Zhao X.W."/>
            <person name="Wei L."/>
        </authorList>
    </citation>
    <scope>NUCLEOTIDE SEQUENCE [LARGE SCALE GENOMIC DNA]</scope>
    <source>
        <tissue evidence="1">Nenye</tissue>
    </source>
</reference>
<dbReference type="PANTHER" id="PTHR47723">
    <property type="entry name" value="OS05G0353850 PROTEIN"/>
    <property type="match status" value="1"/>
</dbReference>
<evidence type="ECO:0000313" key="2">
    <source>
        <dbReference type="Proteomes" id="UP001630127"/>
    </source>
</evidence>
<evidence type="ECO:0000313" key="1">
    <source>
        <dbReference type="EMBL" id="KAL3528007.1"/>
    </source>
</evidence>
<organism evidence="1 2">
    <name type="scientific">Cinchona calisaya</name>
    <dbReference type="NCBI Taxonomy" id="153742"/>
    <lineage>
        <taxon>Eukaryota</taxon>
        <taxon>Viridiplantae</taxon>
        <taxon>Streptophyta</taxon>
        <taxon>Embryophyta</taxon>
        <taxon>Tracheophyta</taxon>
        <taxon>Spermatophyta</taxon>
        <taxon>Magnoliopsida</taxon>
        <taxon>eudicotyledons</taxon>
        <taxon>Gunneridae</taxon>
        <taxon>Pentapetalae</taxon>
        <taxon>asterids</taxon>
        <taxon>lamiids</taxon>
        <taxon>Gentianales</taxon>
        <taxon>Rubiaceae</taxon>
        <taxon>Cinchonoideae</taxon>
        <taxon>Cinchoneae</taxon>
        <taxon>Cinchona</taxon>
    </lineage>
</organism>
<keyword evidence="2" id="KW-1185">Reference proteome</keyword>
<protein>
    <recommendedName>
        <fullName evidence="3">RNase H type-1 domain-containing protein</fullName>
    </recommendedName>
</protein>
<accession>A0ABD3AB13</accession>
<sequence length="118" mass="12771">MKVPRSSLLSSSMQLWSTKAMSLAYPFMGNKARLYSLVRADFLVPCVSLRPSKVLSMILKSLPHGWCKLNSDGAVKLDGCSLGGGIIRDQNGHFKAASSCLFENCLVLEAEAKALLHG</sequence>
<dbReference type="Proteomes" id="UP001630127">
    <property type="component" value="Unassembled WGS sequence"/>
</dbReference>
<dbReference type="PANTHER" id="PTHR47723:SF19">
    <property type="entry name" value="POLYNUCLEOTIDYL TRANSFERASE, RIBONUCLEASE H-LIKE SUPERFAMILY PROTEIN"/>
    <property type="match status" value="1"/>
</dbReference>
<gene>
    <name evidence="1" type="ORF">ACH5RR_012663</name>
</gene>
<dbReference type="AlphaFoldDB" id="A0ABD3AB13"/>
<dbReference type="InterPro" id="IPR053151">
    <property type="entry name" value="RNase_H-like"/>
</dbReference>